<protein>
    <recommendedName>
        <fullName evidence="2">DNA topoisomerase</fullName>
        <ecNumber evidence="2">5.6.2.1</ecNumber>
    </recommendedName>
</protein>
<dbReference type="InterPro" id="IPR000380">
    <property type="entry name" value="Topo_IA"/>
</dbReference>
<reference evidence="5" key="1">
    <citation type="submission" date="2021-01" db="EMBL/GenBank/DDBJ databases">
        <authorList>
            <person name="Corre E."/>
            <person name="Pelletier E."/>
            <person name="Niang G."/>
            <person name="Scheremetjew M."/>
            <person name="Finn R."/>
            <person name="Kale V."/>
            <person name="Holt S."/>
            <person name="Cochrane G."/>
            <person name="Meng A."/>
            <person name="Brown T."/>
            <person name="Cohen L."/>
        </authorList>
    </citation>
    <scope>NUCLEOTIDE SEQUENCE</scope>
    <source>
        <strain evidence="5">FSP1.4</strain>
    </source>
</reference>
<dbReference type="PROSITE" id="PS52039">
    <property type="entry name" value="TOPO_IA_2"/>
    <property type="match status" value="1"/>
</dbReference>
<name>A0A7S3JE81_9SPIT</name>
<dbReference type="InterPro" id="IPR013497">
    <property type="entry name" value="Topo_IA_cen"/>
</dbReference>
<dbReference type="GO" id="GO:0006265">
    <property type="term" value="P:DNA topological change"/>
    <property type="evidence" value="ECO:0007669"/>
    <property type="project" value="InterPro"/>
</dbReference>
<dbReference type="GO" id="GO:0003677">
    <property type="term" value="F:DNA binding"/>
    <property type="evidence" value="ECO:0007669"/>
    <property type="project" value="UniProtKB-KW"/>
</dbReference>
<comment type="catalytic activity">
    <reaction evidence="2">
        <text>ATP-independent breakage of single-stranded DNA, followed by passage and rejoining.</text>
        <dbReference type="EC" id="5.6.2.1"/>
    </reaction>
</comment>
<dbReference type="SUPFAM" id="SSF56712">
    <property type="entry name" value="Prokaryotic type I DNA topoisomerase"/>
    <property type="match status" value="1"/>
</dbReference>
<gene>
    <name evidence="5" type="ORF">EHAR0213_LOCUS10452</name>
</gene>
<feature type="domain" description="Topo IA-type catalytic" evidence="4">
    <location>
        <begin position="1"/>
        <end position="93"/>
    </location>
</feature>
<evidence type="ECO:0000256" key="1">
    <source>
        <dbReference type="ARBA" id="ARBA00023235"/>
    </source>
</evidence>
<accession>A0A7S3JE81</accession>
<feature type="region of interest" description="Disordered" evidence="3">
    <location>
        <begin position="269"/>
        <end position="290"/>
    </location>
</feature>
<dbReference type="GO" id="GO:0006281">
    <property type="term" value="P:DNA repair"/>
    <property type="evidence" value="ECO:0007669"/>
    <property type="project" value="TreeGrafter"/>
</dbReference>
<dbReference type="AlphaFoldDB" id="A0A7S3JE81"/>
<dbReference type="GO" id="GO:0006310">
    <property type="term" value="P:DNA recombination"/>
    <property type="evidence" value="ECO:0007669"/>
    <property type="project" value="TreeGrafter"/>
</dbReference>
<evidence type="ECO:0000256" key="3">
    <source>
        <dbReference type="SAM" id="MobiDB-lite"/>
    </source>
</evidence>
<dbReference type="PANTHER" id="PTHR11390:SF20">
    <property type="entry name" value="DNA TOPOISOMERASE 3-BETA-1"/>
    <property type="match status" value="1"/>
</dbReference>
<organism evidence="5">
    <name type="scientific">Euplotes harpa</name>
    <dbReference type="NCBI Taxonomy" id="151035"/>
    <lineage>
        <taxon>Eukaryota</taxon>
        <taxon>Sar</taxon>
        <taxon>Alveolata</taxon>
        <taxon>Ciliophora</taxon>
        <taxon>Intramacronucleata</taxon>
        <taxon>Spirotrichea</taxon>
        <taxon>Hypotrichia</taxon>
        <taxon>Euplotida</taxon>
        <taxon>Euplotidae</taxon>
        <taxon>Euplotes</taxon>
    </lineage>
</organism>
<evidence type="ECO:0000259" key="4">
    <source>
        <dbReference type="PROSITE" id="PS52039"/>
    </source>
</evidence>
<dbReference type="Gene3D" id="1.10.460.10">
    <property type="entry name" value="Topoisomerase I, domain 2"/>
    <property type="match status" value="1"/>
</dbReference>
<dbReference type="EC" id="5.6.2.1" evidence="2"/>
<keyword evidence="2" id="KW-0238">DNA-binding</keyword>
<keyword evidence="1 2" id="KW-0413">Isomerase</keyword>
<evidence type="ECO:0000256" key="2">
    <source>
        <dbReference type="RuleBase" id="RU362092"/>
    </source>
</evidence>
<dbReference type="InterPro" id="IPR013824">
    <property type="entry name" value="Topo_IA_cen_sub1"/>
</dbReference>
<dbReference type="GO" id="GO:0003917">
    <property type="term" value="F:DNA topoisomerase type I (single strand cut, ATP-independent) activity"/>
    <property type="evidence" value="ECO:0007669"/>
    <property type="project" value="UniProtKB-EC"/>
</dbReference>
<dbReference type="Pfam" id="PF01131">
    <property type="entry name" value="Topoisom_bac"/>
    <property type="match status" value="1"/>
</dbReference>
<sequence>MEAYEIGTDASIPQHIKNIVERGYVKVDTKKGRALVPTNLGMALARGFCMVDSELILPSVRAYIEKSCSRVARGEITFQKVIDHVLNIFKSKFDFFQDHFSVIDDFIKKEFVDKFESESKKAKDKGHNPVKDDIGFPDDFKSYEHCTVFERKKPEKTKEKVAKLNCYNCRRAVMKRKLDQKFTNVKQSTKVELVCPKCKYHISCFEDCERFSILTTPCDSCGGAKVKVEYPSQSSPLPNFANQHMGCLFCDDVFKILVPLPETFEFQDEKAKEHKEDAKEEVQAPTEPIKTGEVAKKGEGIIIVKRKKKK</sequence>
<dbReference type="GO" id="GO:0005634">
    <property type="term" value="C:nucleus"/>
    <property type="evidence" value="ECO:0007669"/>
    <property type="project" value="TreeGrafter"/>
</dbReference>
<dbReference type="EMBL" id="HBII01025258">
    <property type="protein sequence ID" value="CAE0351538.1"/>
    <property type="molecule type" value="Transcribed_RNA"/>
</dbReference>
<comment type="function">
    <text evidence="2">Introduces a single-strand break via transesterification at a target site in duplex DNA. Releases the supercoiling and torsional tension of DNA introduced during the DNA replication and transcription by transiently cleaving and rejoining one strand of the DNA duplex. The scissile phosphodiester is attacked by the catalytic tyrosine of the enzyme, resulting in the formation of a DNA-(5'-phosphotyrosyl)-enzyme intermediate and the expulsion of a 3'-OH DNA strand.</text>
</comment>
<feature type="compositionally biased region" description="Basic and acidic residues" evidence="3">
    <location>
        <begin position="269"/>
        <end position="282"/>
    </location>
</feature>
<dbReference type="PANTHER" id="PTHR11390">
    <property type="entry name" value="PROKARYOTIC DNA TOPOISOMERASE"/>
    <property type="match status" value="1"/>
</dbReference>
<proteinExistence type="inferred from homology"/>
<evidence type="ECO:0000313" key="5">
    <source>
        <dbReference type="EMBL" id="CAE0351538.1"/>
    </source>
</evidence>
<keyword evidence="2" id="KW-0799">Topoisomerase</keyword>
<dbReference type="InterPro" id="IPR023405">
    <property type="entry name" value="Topo_IA_core_domain"/>
</dbReference>
<comment type="similarity">
    <text evidence="2">Belongs to the type IA topoisomerase family.</text>
</comment>